<dbReference type="RefSeq" id="WP_095044317.1">
    <property type="nucleotide sequence ID" value="NZ_LN890655.1"/>
</dbReference>
<proteinExistence type="predicted"/>
<keyword evidence="1" id="KW-0732">Signal</keyword>
<dbReference type="EMBL" id="LN890655">
    <property type="protein sequence ID" value="CUS05058.2"/>
    <property type="molecule type" value="Genomic_DNA"/>
</dbReference>
<dbReference type="PROSITE" id="PS51257">
    <property type="entry name" value="PROKAR_LIPOPROTEIN"/>
    <property type="match status" value="1"/>
</dbReference>
<protein>
    <recommendedName>
        <fullName evidence="4">SH3b domain-containing protein</fullName>
    </recommendedName>
</protein>
<feature type="chain" id="PRO_5008240611" description="SH3b domain-containing protein" evidence="1">
    <location>
        <begin position="25"/>
        <end position="135"/>
    </location>
</feature>
<evidence type="ECO:0000256" key="1">
    <source>
        <dbReference type="SAM" id="SignalP"/>
    </source>
</evidence>
<accession>A0A160T6Y5</accession>
<dbReference type="KEGG" id="pbf:CFX0092_A3180"/>
<feature type="signal peptide" evidence="1">
    <location>
        <begin position="1"/>
        <end position="24"/>
    </location>
</feature>
<evidence type="ECO:0008006" key="4">
    <source>
        <dbReference type="Google" id="ProtNLM"/>
    </source>
</evidence>
<organism evidence="2 3">
    <name type="scientific">Candidatus Promineifilum breve</name>
    <dbReference type="NCBI Taxonomy" id="1806508"/>
    <lineage>
        <taxon>Bacteria</taxon>
        <taxon>Bacillati</taxon>
        <taxon>Chloroflexota</taxon>
        <taxon>Ardenticatenia</taxon>
        <taxon>Candidatus Promineifilales</taxon>
        <taxon>Candidatus Promineifilaceae</taxon>
        <taxon>Candidatus Promineifilum</taxon>
    </lineage>
</organism>
<evidence type="ECO:0000313" key="2">
    <source>
        <dbReference type="EMBL" id="CUS05058.2"/>
    </source>
</evidence>
<gene>
    <name evidence="2" type="ORF">CFX0092_A3180</name>
</gene>
<evidence type="ECO:0000313" key="3">
    <source>
        <dbReference type="Proteomes" id="UP000215027"/>
    </source>
</evidence>
<dbReference type="Proteomes" id="UP000215027">
    <property type="component" value="Chromosome I"/>
</dbReference>
<reference evidence="2" key="1">
    <citation type="submission" date="2016-01" db="EMBL/GenBank/DDBJ databases">
        <authorList>
            <person name="Mcilroy J.S."/>
            <person name="Karst M S."/>
            <person name="Albertsen M."/>
        </authorList>
    </citation>
    <scope>NUCLEOTIDE SEQUENCE</scope>
    <source>
        <strain evidence="2">Cfx-K</strain>
    </source>
</reference>
<name>A0A160T6Y5_9CHLR</name>
<dbReference type="AlphaFoldDB" id="A0A160T6Y5"/>
<keyword evidence="3" id="KW-1185">Reference proteome</keyword>
<sequence>MSRLRPITLAVACCALLWLLAACRGGGDENVPFAVEEQAKIACTETCALHGQCGTLPDEQRAVLAGSVAPVVTLHDRFFLEGNLVTVQELSQRSLIGAVNGQPLIGVATEFPHLFYRVNDQGKIGWVSEWCLERP</sequence>